<evidence type="ECO:0000313" key="2">
    <source>
        <dbReference type="Proteomes" id="UP000199518"/>
    </source>
</evidence>
<protein>
    <submittedName>
        <fullName evidence="1">Uncharacterized protein</fullName>
    </submittedName>
</protein>
<dbReference type="AlphaFoldDB" id="A0A1I3HEY4"/>
<dbReference type="Proteomes" id="UP000199518">
    <property type="component" value="Unassembled WGS sequence"/>
</dbReference>
<dbReference type="RefSeq" id="WP_092050255.1">
    <property type="nucleotide sequence ID" value="NZ_FOQD01000008.1"/>
</dbReference>
<gene>
    <name evidence="1" type="ORF">SAMN05421753_10833</name>
</gene>
<accession>A0A1I3HEY4</accession>
<sequence length="226" mass="25482">MSTVHPSSMLVTKKSPSLRVASQSVKTPTATIPFKSDTQRLDRDLTSLLDSLIGQYVHLVSSDELARIDAETFVNWLAEQSSIDVEQRDLVACLFSRHSVESISLSKRLVQARFEELAMRGMQRWQRRMLKSGTEIELNPTHVWATLQTRLLLETTEPLPAEVLFFQVAGEVQTAVIETELAPVLKSLNRGALPTRMVLRHLDAALGDRWLDRLQELLALKILAIK</sequence>
<proteinExistence type="predicted"/>
<reference evidence="2" key="1">
    <citation type="submission" date="2016-10" db="EMBL/GenBank/DDBJ databases">
        <authorList>
            <person name="Varghese N."/>
            <person name="Submissions S."/>
        </authorList>
    </citation>
    <scope>NUCLEOTIDE SEQUENCE [LARGE SCALE GENOMIC DNA]</scope>
    <source>
        <strain evidence="2">DSM 26348</strain>
    </source>
</reference>
<name>A0A1I3HEY4_9PLAN</name>
<keyword evidence="2" id="KW-1185">Reference proteome</keyword>
<dbReference type="EMBL" id="FOQD01000008">
    <property type="protein sequence ID" value="SFI34232.1"/>
    <property type="molecule type" value="Genomic_DNA"/>
</dbReference>
<organism evidence="1 2">
    <name type="scientific">Planctomicrobium piriforme</name>
    <dbReference type="NCBI Taxonomy" id="1576369"/>
    <lineage>
        <taxon>Bacteria</taxon>
        <taxon>Pseudomonadati</taxon>
        <taxon>Planctomycetota</taxon>
        <taxon>Planctomycetia</taxon>
        <taxon>Planctomycetales</taxon>
        <taxon>Planctomycetaceae</taxon>
        <taxon>Planctomicrobium</taxon>
    </lineage>
</organism>
<evidence type="ECO:0000313" key="1">
    <source>
        <dbReference type="EMBL" id="SFI34232.1"/>
    </source>
</evidence>